<reference evidence="2 3" key="1">
    <citation type="submission" date="2017-10" db="EMBL/GenBank/DDBJ databases">
        <title>Genomics of the genus Arcobacter.</title>
        <authorList>
            <person name="Perez-Cataluna A."/>
            <person name="Figueras M.J."/>
        </authorList>
    </citation>
    <scope>NUCLEOTIDE SEQUENCE [LARGE SCALE GENOMIC DNA]</scope>
    <source>
        <strain evidence="2 3">CECT 8987</strain>
    </source>
</reference>
<feature type="transmembrane region" description="Helical" evidence="1">
    <location>
        <begin position="115"/>
        <end position="136"/>
    </location>
</feature>
<evidence type="ECO:0000256" key="1">
    <source>
        <dbReference type="SAM" id="Phobius"/>
    </source>
</evidence>
<accession>A0A4Q0XVA4</accession>
<keyword evidence="1" id="KW-1133">Transmembrane helix</keyword>
<name>A0A4Q0XVA4_9BACT</name>
<dbReference type="EMBL" id="PDKN01000001">
    <property type="protein sequence ID" value="RXJ60925.1"/>
    <property type="molecule type" value="Genomic_DNA"/>
</dbReference>
<organism evidence="2 3">
    <name type="scientific">Candidatus Marinarcus aquaticus</name>
    <dbReference type="NCBI Taxonomy" id="2044504"/>
    <lineage>
        <taxon>Bacteria</taxon>
        <taxon>Pseudomonadati</taxon>
        <taxon>Campylobacterota</taxon>
        <taxon>Epsilonproteobacteria</taxon>
        <taxon>Campylobacterales</taxon>
        <taxon>Arcobacteraceae</taxon>
        <taxon>Candidatus Marinarcus</taxon>
    </lineage>
</organism>
<keyword evidence="1" id="KW-0472">Membrane</keyword>
<proteinExistence type="predicted"/>
<keyword evidence="1" id="KW-0812">Transmembrane</keyword>
<protein>
    <submittedName>
        <fullName evidence="2">Uncharacterized protein</fullName>
    </submittedName>
</protein>
<evidence type="ECO:0000313" key="3">
    <source>
        <dbReference type="Proteomes" id="UP000290657"/>
    </source>
</evidence>
<dbReference type="OrthoDB" id="5347922at2"/>
<keyword evidence="3" id="KW-1185">Reference proteome</keyword>
<evidence type="ECO:0000313" key="2">
    <source>
        <dbReference type="EMBL" id="RXJ60925.1"/>
    </source>
</evidence>
<dbReference type="AlphaFoldDB" id="A0A4Q0XVA4"/>
<gene>
    <name evidence="2" type="ORF">CRV04_00165</name>
</gene>
<dbReference type="Proteomes" id="UP000290657">
    <property type="component" value="Unassembled WGS sequence"/>
</dbReference>
<sequence>MHSSLYAHSLLMNIFDNEDNTITVMAEFSTGEKAAGALIRLESLVTGEVLYQKRLPLESELTIIIPKEEYQVVLDAGPGHTIVKEGIAPLEGFLKKVKAKNTAKLSQAQKTNNQWSALTTLFFVICIILFLMTIYWSNRNTNRILKQLKAEI</sequence>
<comment type="caution">
    <text evidence="2">The sequence shown here is derived from an EMBL/GenBank/DDBJ whole genome shotgun (WGS) entry which is preliminary data.</text>
</comment>